<protein>
    <submittedName>
        <fullName evidence="7">MrfE family protein</fullName>
    </submittedName>
</protein>
<dbReference type="SUPFAM" id="SSF49401">
    <property type="entry name" value="Bacterial adhesins"/>
    <property type="match status" value="1"/>
</dbReference>
<dbReference type="InterPro" id="IPR000259">
    <property type="entry name" value="Adhesion_dom_fimbrial"/>
</dbReference>
<comment type="similarity">
    <text evidence="2">Belongs to the fimbrial protein family.</text>
</comment>
<feature type="chain" id="PRO_5008595603" evidence="5">
    <location>
        <begin position="21"/>
        <end position="204"/>
    </location>
</feature>
<evidence type="ECO:0000256" key="1">
    <source>
        <dbReference type="ARBA" id="ARBA00004561"/>
    </source>
</evidence>
<accession>A0A1B7JWS5</accession>
<keyword evidence="8" id="KW-1185">Reference proteome</keyword>
<dbReference type="InterPro" id="IPR036937">
    <property type="entry name" value="Adhesion_dom_fimbrial_sf"/>
</dbReference>
<evidence type="ECO:0000259" key="6">
    <source>
        <dbReference type="Pfam" id="PF00419"/>
    </source>
</evidence>
<evidence type="ECO:0000256" key="2">
    <source>
        <dbReference type="ARBA" id="ARBA00006671"/>
    </source>
</evidence>
<reference evidence="7 8" key="1">
    <citation type="submission" date="2016-04" db="EMBL/GenBank/DDBJ databases">
        <title>ATOL: Assembling a taxonomically balanced genome-scale reconstruction of the evolutionary history of the Enterobacteriaceae.</title>
        <authorList>
            <person name="Plunkett G.III."/>
            <person name="Neeno-Eckwall E.C."/>
            <person name="Glasner J.D."/>
            <person name="Perna N.T."/>
        </authorList>
    </citation>
    <scope>NUCLEOTIDE SEQUENCE [LARGE SCALE GENOMIC DNA]</scope>
    <source>
        <strain evidence="7 8">ATCC 35613</strain>
    </source>
</reference>
<sequence length="204" mass="22525">MKTRYLGIALFGLTSFSTIAELADDKISRQTLLDVHSTVHFQGSVYASPCVLELDTQEQYVDLGEINSRTFRRIGDRSSPVTFSVRLKDCQRGASKSFANSGAEAVQNSKRYYLTGESAVSMSIVGEPDFFNPDLVRISGGVDGAALRIFTQHNENLMLSQPKISWVIKPGDNNITLNAALEATKYTVSAGNFRGIIRLKMEYL</sequence>
<dbReference type="EMBL" id="LXEW01000023">
    <property type="protein sequence ID" value="OAT52361.1"/>
    <property type="molecule type" value="Genomic_DNA"/>
</dbReference>
<dbReference type="GO" id="GO:0009289">
    <property type="term" value="C:pilus"/>
    <property type="evidence" value="ECO:0007669"/>
    <property type="project" value="UniProtKB-SubCell"/>
</dbReference>
<organism evidence="7 8">
    <name type="scientific">Providencia heimbachae ATCC 35613</name>
    <dbReference type="NCBI Taxonomy" id="1354272"/>
    <lineage>
        <taxon>Bacteria</taxon>
        <taxon>Pseudomonadati</taxon>
        <taxon>Pseudomonadota</taxon>
        <taxon>Gammaproteobacteria</taxon>
        <taxon>Enterobacterales</taxon>
        <taxon>Morganellaceae</taxon>
        <taxon>Providencia</taxon>
    </lineage>
</organism>
<feature type="signal peptide" evidence="5">
    <location>
        <begin position="1"/>
        <end position="20"/>
    </location>
</feature>
<dbReference type="Gene3D" id="2.60.40.1090">
    <property type="entry name" value="Fimbrial-type adhesion domain"/>
    <property type="match status" value="1"/>
</dbReference>
<dbReference type="AlphaFoldDB" id="A0A1B7JWS5"/>
<evidence type="ECO:0000256" key="3">
    <source>
        <dbReference type="ARBA" id="ARBA00022729"/>
    </source>
</evidence>
<dbReference type="InterPro" id="IPR008966">
    <property type="entry name" value="Adhesion_dom_sf"/>
</dbReference>
<gene>
    <name evidence="7" type="ORF">M998_1570</name>
</gene>
<dbReference type="PANTHER" id="PTHR33420:SF3">
    <property type="entry name" value="FIMBRIAL SUBUNIT ELFA"/>
    <property type="match status" value="1"/>
</dbReference>
<dbReference type="PATRIC" id="fig|1354272.4.peg.1596"/>
<proteinExistence type="inferred from homology"/>
<dbReference type="PANTHER" id="PTHR33420">
    <property type="entry name" value="FIMBRIAL SUBUNIT ELFA-RELATED"/>
    <property type="match status" value="1"/>
</dbReference>
<dbReference type="Proteomes" id="UP000078224">
    <property type="component" value="Unassembled WGS sequence"/>
</dbReference>
<comment type="subcellular location">
    <subcellularLocation>
        <location evidence="1">Fimbrium</location>
    </subcellularLocation>
</comment>
<name>A0A1B7JWS5_9GAMM</name>
<dbReference type="GO" id="GO:0043709">
    <property type="term" value="P:cell adhesion involved in single-species biofilm formation"/>
    <property type="evidence" value="ECO:0007669"/>
    <property type="project" value="TreeGrafter"/>
</dbReference>
<feature type="domain" description="Fimbrial-type adhesion" evidence="6">
    <location>
        <begin position="39"/>
        <end position="203"/>
    </location>
</feature>
<keyword evidence="3 5" id="KW-0732">Signal</keyword>
<keyword evidence="4" id="KW-0281">Fimbrium</keyword>
<evidence type="ECO:0000256" key="4">
    <source>
        <dbReference type="ARBA" id="ARBA00023263"/>
    </source>
</evidence>
<evidence type="ECO:0000313" key="8">
    <source>
        <dbReference type="Proteomes" id="UP000078224"/>
    </source>
</evidence>
<dbReference type="Pfam" id="PF00419">
    <property type="entry name" value="Fimbrial"/>
    <property type="match status" value="1"/>
</dbReference>
<dbReference type="RefSeq" id="WP_068908311.1">
    <property type="nucleotide sequence ID" value="NZ_LXEW01000023.1"/>
</dbReference>
<comment type="caution">
    <text evidence="7">The sequence shown here is derived from an EMBL/GenBank/DDBJ whole genome shotgun (WGS) entry which is preliminary data.</text>
</comment>
<dbReference type="InterPro" id="IPR050263">
    <property type="entry name" value="Bact_Fimbrial_Adh_Pro"/>
</dbReference>
<evidence type="ECO:0000313" key="7">
    <source>
        <dbReference type="EMBL" id="OAT52361.1"/>
    </source>
</evidence>
<evidence type="ECO:0000256" key="5">
    <source>
        <dbReference type="SAM" id="SignalP"/>
    </source>
</evidence>